<dbReference type="EMBL" id="LWRY01000010">
    <property type="protein sequence ID" value="OCX75719.1"/>
    <property type="molecule type" value="Genomic_DNA"/>
</dbReference>
<evidence type="ECO:0000313" key="4">
    <source>
        <dbReference type="Proteomes" id="UP000095008"/>
    </source>
</evidence>
<gene>
    <name evidence="2" type="ORF">A6M23_01340</name>
    <name evidence="1" type="ORF">A6P07_12390</name>
</gene>
<protein>
    <submittedName>
        <fullName evidence="2">Uncharacterized protein</fullName>
    </submittedName>
</protein>
<dbReference type="Proteomes" id="UP000094893">
    <property type="component" value="Unassembled WGS sequence"/>
</dbReference>
<proteinExistence type="predicted"/>
<dbReference type="Proteomes" id="UP000095008">
    <property type="component" value="Unassembled WGS sequence"/>
</dbReference>
<organism evidence="2 4">
    <name type="scientific">Acidithiobacillus thiooxidans</name>
    <name type="common">Thiobacillus thiooxidans</name>
    <dbReference type="NCBI Taxonomy" id="930"/>
    <lineage>
        <taxon>Bacteria</taxon>
        <taxon>Pseudomonadati</taxon>
        <taxon>Pseudomonadota</taxon>
        <taxon>Acidithiobacillia</taxon>
        <taxon>Acidithiobacillales</taxon>
        <taxon>Acidithiobacillaceae</taxon>
        <taxon>Acidithiobacillus</taxon>
    </lineage>
</organism>
<evidence type="ECO:0000313" key="1">
    <source>
        <dbReference type="EMBL" id="OCX71299.1"/>
    </source>
</evidence>
<dbReference type="OrthoDB" id="5295626at2"/>
<reference evidence="2 3" key="1">
    <citation type="journal article" date="2016" name="Int. J. Mol. Sci.">
        <title>Comparative genomics of the extreme acidophile Acidithiobacillus thiooxidans reveals intraspecific divergence and niche adaptation.</title>
        <authorList>
            <person name="Zhang X."/>
            <person name="Feng X."/>
            <person name="Tao J."/>
            <person name="Ma L."/>
            <person name="Xiao Y."/>
            <person name="Liang Y."/>
            <person name="Liu X."/>
            <person name="Yin H."/>
        </authorList>
    </citation>
    <scope>NUCLEOTIDE SEQUENCE [LARGE SCALE GENOMIC DNA]</scope>
    <source>
        <strain evidence="1 3">A02</strain>
        <strain evidence="2">DXS-W</strain>
    </source>
</reference>
<dbReference type="GeneID" id="60697348"/>
<evidence type="ECO:0000313" key="2">
    <source>
        <dbReference type="EMBL" id="OCX75719.1"/>
    </source>
</evidence>
<accession>A0A1C2IXM4</accession>
<dbReference type="EMBL" id="LWSA01000173">
    <property type="protein sequence ID" value="OCX71299.1"/>
    <property type="molecule type" value="Genomic_DNA"/>
</dbReference>
<keyword evidence="4" id="KW-1185">Reference proteome</keyword>
<dbReference type="AlphaFoldDB" id="A0A1C2IXM4"/>
<dbReference type="STRING" id="930.GCA_002079865_04131"/>
<dbReference type="RefSeq" id="WP_024893006.1">
    <property type="nucleotide sequence ID" value="NZ_DAIAWO010000117.1"/>
</dbReference>
<name>A0A1C2IXM4_ACITH</name>
<comment type="caution">
    <text evidence="2">The sequence shown here is derived from an EMBL/GenBank/DDBJ whole genome shotgun (WGS) entry which is preliminary data.</text>
</comment>
<sequence length="107" mass="11749">MSNKLVKMVKLNNLQYNANRDPQVYRRVAGHPFRIQAMLEGQGSAKVSVTCEGKTLKESTLELPGIFSYEVTFKDAGIRIATLTVSAEGQSESHDLLLDTEAHAKVG</sequence>
<evidence type="ECO:0000313" key="3">
    <source>
        <dbReference type="Proteomes" id="UP000094893"/>
    </source>
</evidence>